<feature type="region of interest" description="Disordered" evidence="1">
    <location>
        <begin position="1"/>
        <end position="58"/>
    </location>
</feature>
<feature type="compositionally biased region" description="Basic and acidic residues" evidence="1">
    <location>
        <begin position="206"/>
        <end position="215"/>
    </location>
</feature>
<protein>
    <submittedName>
        <fullName evidence="2">Uncharacterized protein</fullName>
    </submittedName>
</protein>
<reference evidence="2" key="1">
    <citation type="submission" date="2021-01" db="EMBL/GenBank/DDBJ databases">
        <authorList>
            <person name="Corre E."/>
            <person name="Pelletier E."/>
            <person name="Niang G."/>
            <person name="Scheremetjew M."/>
            <person name="Finn R."/>
            <person name="Kale V."/>
            <person name="Holt S."/>
            <person name="Cochrane G."/>
            <person name="Meng A."/>
            <person name="Brown T."/>
            <person name="Cohen L."/>
        </authorList>
    </citation>
    <scope>NUCLEOTIDE SEQUENCE</scope>
    <source>
        <strain evidence="2">CCMP 2712</strain>
    </source>
</reference>
<name>A0A7S4M0G6_GUITH</name>
<organism evidence="2">
    <name type="scientific">Guillardia theta</name>
    <name type="common">Cryptophyte</name>
    <name type="synonym">Cryptomonas phi</name>
    <dbReference type="NCBI Taxonomy" id="55529"/>
    <lineage>
        <taxon>Eukaryota</taxon>
        <taxon>Cryptophyceae</taxon>
        <taxon>Pyrenomonadales</taxon>
        <taxon>Geminigeraceae</taxon>
        <taxon>Guillardia</taxon>
    </lineage>
</organism>
<accession>A0A7S4M0G6</accession>
<evidence type="ECO:0000313" key="2">
    <source>
        <dbReference type="EMBL" id="CAE2192416.1"/>
    </source>
</evidence>
<gene>
    <name evidence="2" type="ORF">GTHE00462_LOCUS1727</name>
</gene>
<proteinExistence type="predicted"/>
<evidence type="ECO:0000256" key="1">
    <source>
        <dbReference type="SAM" id="MobiDB-lite"/>
    </source>
</evidence>
<feature type="region of interest" description="Disordered" evidence="1">
    <location>
        <begin position="206"/>
        <end position="245"/>
    </location>
</feature>
<dbReference type="AlphaFoldDB" id="A0A7S4M0G6"/>
<dbReference type="EMBL" id="HBKN01002002">
    <property type="protein sequence ID" value="CAE2192416.1"/>
    <property type="molecule type" value="Transcribed_RNA"/>
</dbReference>
<feature type="compositionally biased region" description="Low complexity" evidence="1">
    <location>
        <begin position="223"/>
        <end position="240"/>
    </location>
</feature>
<sequence>MSKEGNVTLPPIAAAKGNGKPGRGSKKGTGAMRSRALSDVSETQPLIQNRKEAQSVQSRLKPYVPVKLSFAPRPSGLHKSQSQIFQVPDLDDDELEQRNGARGILTHSVSVPSLMKKSQSTLGFAYEHAASSNDFSKDLRRRLFRQSVETSSIQVKISKIIASEGRSTEKNETDRTPELSRVQWKSKKIVELNKLISSWNEVGGFPKEKEREKRAQTPSIGPTRTSSIASVTSTTSRARSPLSKDRLPNTMWDQDRLIPVITGRLSLCRTSAHHEDLAEESYGTAIRIIRDLLDDEILVNDLSPLSVIAFCKALRKHEVHYWTDHLVLLGGETELDFTRSAVLLAVYLVLLRGYSVENACEPFLQPRVCHFKKVYDRNGEWLECYNIKNVVSSLCKAHQREFFTLEGSPQWLIVGADIESSFELLQACPKIYLFRVKDSQLLDLAEVKEHFKNLQVGEIIRIKEMSIQSKDDKFPWHDHLPHVRVQDVAWSDKIELQYIFKDAHLSTTSQVLQIESRRSKETCAIGYVLITDHGFSVEEVVCWLYNTRPSSVAKSDILFLESVFFKHKLEQENMTNLQQNK</sequence>